<dbReference type="Proteomes" id="UP000095558">
    <property type="component" value="Unassembled WGS sequence"/>
</dbReference>
<accession>A0A174DHA0</accession>
<dbReference type="EMBL" id="CYZV01000027">
    <property type="protein sequence ID" value="CUO50186.1"/>
    <property type="molecule type" value="Genomic_DNA"/>
</dbReference>
<dbReference type="GeneID" id="83011656"/>
<organism evidence="2 3">
    <name type="scientific">Clostridium disporicum</name>
    <dbReference type="NCBI Taxonomy" id="84024"/>
    <lineage>
        <taxon>Bacteria</taxon>
        <taxon>Bacillati</taxon>
        <taxon>Bacillota</taxon>
        <taxon>Clostridia</taxon>
        <taxon>Eubacteriales</taxon>
        <taxon>Clostridiaceae</taxon>
        <taxon>Clostridium</taxon>
    </lineage>
</organism>
<name>A0A174DHA0_9CLOT</name>
<reference evidence="2 3" key="1">
    <citation type="submission" date="2015-09" db="EMBL/GenBank/DDBJ databases">
        <authorList>
            <consortium name="Pathogen Informatics"/>
        </authorList>
    </citation>
    <scope>NUCLEOTIDE SEQUENCE [LARGE SCALE GENOMIC DNA]</scope>
    <source>
        <strain evidence="2 3">2789STDY5834855</strain>
    </source>
</reference>
<sequence>MKVKHFKDANLISKVLYVISIIILAYTLLTIYNSHVYILSLVASGKIVVSKSILVVITYYINSSLPYAFYSIATFSMGYIINELNVKREVEKDIKTDLEDFNKLNEDDNELEELIEYLKD</sequence>
<dbReference type="RefSeq" id="WP_005212003.1">
    <property type="nucleotide sequence ID" value="NZ_CYYT01000012.1"/>
</dbReference>
<proteinExistence type="predicted"/>
<dbReference type="AlphaFoldDB" id="A0A174DHA0"/>
<keyword evidence="1" id="KW-0472">Membrane</keyword>
<keyword evidence="1" id="KW-1133">Transmembrane helix</keyword>
<evidence type="ECO:0000256" key="1">
    <source>
        <dbReference type="SAM" id="Phobius"/>
    </source>
</evidence>
<feature type="transmembrane region" description="Helical" evidence="1">
    <location>
        <begin position="12"/>
        <end position="29"/>
    </location>
</feature>
<dbReference type="OrthoDB" id="1936792at2"/>
<protein>
    <submittedName>
        <fullName evidence="2">Uncharacterized protein</fullName>
    </submittedName>
</protein>
<evidence type="ECO:0000313" key="2">
    <source>
        <dbReference type="EMBL" id="CUO50186.1"/>
    </source>
</evidence>
<evidence type="ECO:0000313" key="3">
    <source>
        <dbReference type="Proteomes" id="UP000095558"/>
    </source>
</evidence>
<keyword evidence="1" id="KW-0812">Transmembrane</keyword>
<gene>
    <name evidence="2" type="ORF">ERS852470_02531</name>
</gene>